<organism evidence="1 2">
    <name type="scientific">Paraflavitalea soli</name>
    <dbReference type="NCBI Taxonomy" id="2315862"/>
    <lineage>
        <taxon>Bacteria</taxon>
        <taxon>Pseudomonadati</taxon>
        <taxon>Bacteroidota</taxon>
        <taxon>Chitinophagia</taxon>
        <taxon>Chitinophagales</taxon>
        <taxon>Chitinophagaceae</taxon>
        <taxon>Paraflavitalea</taxon>
    </lineage>
</organism>
<dbReference type="KEGG" id="pseg:D3H65_06205"/>
<keyword evidence="2" id="KW-1185">Reference proteome</keyword>
<proteinExistence type="predicted"/>
<dbReference type="EMBL" id="CP032157">
    <property type="protein sequence ID" value="AXY73598.1"/>
    <property type="molecule type" value="Genomic_DNA"/>
</dbReference>
<dbReference type="RefSeq" id="WP_119049434.1">
    <property type="nucleotide sequence ID" value="NZ_CP032157.1"/>
</dbReference>
<accession>A0A3B7MHA8</accession>
<dbReference type="Proteomes" id="UP000263900">
    <property type="component" value="Chromosome"/>
</dbReference>
<evidence type="ECO:0000313" key="1">
    <source>
        <dbReference type="EMBL" id="AXY73598.1"/>
    </source>
</evidence>
<protein>
    <submittedName>
        <fullName evidence="1">Uncharacterized protein</fullName>
    </submittedName>
</protein>
<gene>
    <name evidence="1" type="ORF">D3H65_06205</name>
</gene>
<sequence>MKEINYTLTPLKDDGTEDVKKATTKSFTIAKKLGLYPFVSTGVIYTQFSYPEYAIKTDNGVNTVAKTDDVKVNVRPTVFLNLIIASWDPVYPFAQVGVTTGVQDALFPVGLGLSFGSSFSISAGCIFGYHKDLNKLTEGGAVKDDAALKSDLTNQAVFKPYFSINYNLGKK</sequence>
<dbReference type="OrthoDB" id="1496278at2"/>
<evidence type="ECO:0000313" key="2">
    <source>
        <dbReference type="Proteomes" id="UP000263900"/>
    </source>
</evidence>
<name>A0A3B7MHA8_9BACT</name>
<reference evidence="1 2" key="1">
    <citation type="submission" date="2018-09" db="EMBL/GenBank/DDBJ databases">
        <title>Genome sequencing of strain 6GH32-13.</title>
        <authorList>
            <person name="Weon H.-Y."/>
            <person name="Heo J."/>
            <person name="Kwon S.-W."/>
        </authorList>
    </citation>
    <scope>NUCLEOTIDE SEQUENCE [LARGE SCALE GENOMIC DNA]</scope>
    <source>
        <strain evidence="1 2">5GH32-13</strain>
    </source>
</reference>
<dbReference type="AlphaFoldDB" id="A0A3B7MHA8"/>